<name>A0A060Y3X3_ONCMY</name>
<keyword evidence="4 10" id="KW-0328">Glycosyltransferase</keyword>
<dbReference type="EC" id="2.4.1.-" evidence="10"/>
<keyword evidence="6 10" id="KW-0812">Transmembrane</keyword>
<evidence type="ECO:0000256" key="6">
    <source>
        <dbReference type="ARBA" id="ARBA00022692"/>
    </source>
</evidence>
<comment type="caution">
    <text evidence="10">Lacks conserved residue(s) required for the propagation of feature annotation.</text>
</comment>
<comment type="similarity">
    <text evidence="3 10">Belongs to the glycosyltransferase 22 family.</text>
</comment>
<dbReference type="Proteomes" id="UP000193380">
    <property type="component" value="Unassembled WGS sequence"/>
</dbReference>
<comment type="subcellular location">
    <subcellularLocation>
        <location evidence="1 10">Endoplasmic reticulum membrane</location>
        <topology evidence="1 10">Multi-pass membrane protein</topology>
    </subcellularLocation>
</comment>
<dbReference type="GO" id="GO:0006487">
    <property type="term" value="P:protein N-linked glycosylation"/>
    <property type="evidence" value="ECO:0007669"/>
    <property type="project" value="TreeGrafter"/>
</dbReference>
<dbReference type="PANTHER" id="PTHR22760">
    <property type="entry name" value="GLYCOSYLTRANSFERASE"/>
    <property type="match status" value="1"/>
</dbReference>
<keyword evidence="5" id="KW-0808">Transferase</keyword>
<protein>
    <recommendedName>
        <fullName evidence="10">Mannosyltransferase</fullName>
        <ecNumber evidence="10">2.4.1.-</ecNumber>
    </recommendedName>
</protein>
<gene>
    <name evidence="11" type="ORF">GSONMT00024005001</name>
</gene>
<reference evidence="11" key="2">
    <citation type="submission" date="2014-03" db="EMBL/GenBank/DDBJ databases">
        <authorList>
            <person name="Genoscope - CEA"/>
        </authorList>
    </citation>
    <scope>NUCLEOTIDE SEQUENCE</scope>
</reference>
<dbReference type="PANTHER" id="PTHR22760:SF2">
    <property type="entry name" value="ALPHA-1,2-MANNOSYLTRANSFERASE ALG9"/>
    <property type="match status" value="1"/>
</dbReference>
<organism evidence="11 12">
    <name type="scientific">Oncorhynchus mykiss</name>
    <name type="common">Rainbow trout</name>
    <name type="synonym">Salmo gairdneri</name>
    <dbReference type="NCBI Taxonomy" id="8022"/>
    <lineage>
        <taxon>Eukaryota</taxon>
        <taxon>Metazoa</taxon>
        <taxon>Chordata</taxon>
        <taxon>Craniata</taxon>
        <taxon>Vertebrata</taxon>
        <taxon>Euteleostomi</taxon>
        <taxon>Actinopterygii</taxon>
        <taxon>Neopterygii</taxon>
        <taxon>Teleostei</taxon>
        <taxon>Protacanthopterygii</taxon>
        <taxon>Salmoniformes</taxon>
        <taxon>Salmonidae</taxon>
        <taxon>Salmoninae</taxon>
        <taxon>Oncorhynchus</taxon>
    </lineage>
</organism>
<dbReference type="InterPro" id="IPR005599">
    <property type="entry name" value="GPI_mannosylTrfase"/>
</dbReference>
<comment type="pathway">
    <text evidence="2">Protein modification; protein glycosylation.</text>
</comment>
<dbReference type="STRING" id="8022.A0A060Y3X3"/>
<evidence type="ECO:0000313" key="11">
    <source>
        <dbReference type="EMBL" id="CDQ86431.1"/>
    </source>
</evidence>
<feature type="transmembrane region" description="Helical" evidence="10">
    <location>
        <begin position="92"/>
        <end position="112"/>
    </location>
</feature>
<dbReference type="Pfam" id="PF03901">
    <property type="entry name" value="Glyco_transf_22"/>
    <property type="match status" value="1"/>
</dbReference>
<dbReference type="EMBL" id="FR907296">
    <property type="protein sequence ID" value="CDQ86431.1"/>
    <property type="molecule type" value="Genomic_DNA"/>
</dbReference>
<evidence type="ECO:0000256" key="4">
    <source>
        <dbReference type="ARBA" id="ARBA00022676"/>
    </source>
</evidence>
<evidence type="ECO:0000256" key="2">
    <source>
        <dbReference type="ARBA" id="ARBA00004922"/>
    </source>
</evidence>
<reference evidence="11" key="1">
    <citation type="journal article" date="2014" name="Nat. Commun.">
        <title>The rainbow trout genome provides novel insights into evolution after whole-genome duplication in vertebrates.</title>
        <authorList>
            <person name="Berthelot C."/>
            <person name="Brunet F."/>
            <person name="Chalopin D."/>
            <person name="Juanchich A."/>
            <person name="Bernard M."/>
            <person name="Noel B."/>
            <person name="Bento P."/>
            <person name="Da Silva C."/>
            <person name="Labadie K."/>
            <person name="Alberti A."/>
            <person name="Aury J.M."/>
            <person name="Louis A."/>
            <person name="Dehais P."/>
            <person name="Bardou P."/>
            <person name="Montfort J."/>
            <person name="Klopp C."/>
            <person name="Cabau C."/>
            <person name="Gaspin C."/>
            <person name="Thorgaard G.H."/>
            <person name="Boussaha M."/>
            <person name="Quillet E."/>
            <person name="Guyomard R."/>
            <person name="Galiana D."/>
            <person name="Bobe J."/>
            <person name="Volff J.N."/>
            <person name="Genet C."/>
            <person name="Wincker P."/>
            <person name="Jaillon O."/>
            <person name="Roest Crollius H."/>
            <person name="Guiguen Y."/>
        </authorList>
    </citation>
    <scope>NUCLEOTIDE SEQUENCE [LARGE SCALE GENOMIC DNA]</scope>
</reference>
<feature type="transmembrane region" description="Helical" evidence="10">
    <location>
        <begin position="124"/>
        <end position="150"/>
    </location>
</feature>
<feature type="non-terminal residue" evidence="11">
    <location>
        <position position="1"/>
    </location>
</feature>
<evidence type="ECO:0000256" key="9">
    <source>
        <dbReference type="ARBA" id="ARBA00023136"/>
    </source>
</evidence>
<evidence type="ECO:0000313" key="12">
    <source>
        <dbReference type="Proteomes" id="UP000193380"/>
    </source>
</evidence>
<evidence type="ECO:0000256" key="7">
    <source>
        <dbReference type="ARBA" id="ARBA00022824"/>
    </source>
</evidence>
<accession>A0A060Y3X3</accession>
<dbReference type="GO" id="GO:0000026">
    <property type="term" value="F:alpha-1,2-mannosyltransferase activity"/>
    <property type="evidence" value="ECO:0007669"/>
    <property type="project" value="TreeGrafter"/>
</dbReference>
<evidence type="ECO:0000256" key="3">
    <source>
        <dbReference type="ARBA" id="ARBA00007063"/>
    </source>
</evidence>
<proteinExistence type="inferred from homology"/>
<keyword evidence="9 10" id="KW-0472">Membrane</keyword>
<dbReference type="UniPathway" id="UPA00378"/>
<dbReference type="AlphaFoldDB" id="A0A060Y3X3"/>
<keyword evidence="7 10" id="KW-0256">Endoplasmic reticulum</keyword>
<evidence type="ECO:0000256" key="10">
    <source>
        <dbReference type="RuleBase" id="RU363075"/>
    </source>
</evidence>
<dbReference type="GO" id="GO:0005789">
    <property type="term" value="C:endoplasmic reticulum membrane"/>
    <property type="evidence" value="ECO:0007669"/>
    <property type="project" value="UniProtKB-SubCell"/>
</dbReference>
<evidence type="ECO:0000256" key="5">
    <source>
        <dbReference type="ARBA" id="ARBA00022679"/>
    </source>
</evidence>
<keyword evidence="8 10" id="KW-1133">Transmembrane helix</keyword>
<dbReference type="PaxDb" id="8022-A0A060Y3X3"/>
<evidence type="ECO:0000256" key="1">
    <source>
        <dbReference type="ARBA" id="ARBA00004477"/>
    </source>
</evidence>
<evidence type="ECO:0000256" key="8">
    <source>
        <dbReference type="ARBA" id="ARBA00022989"/>
    </source>
</evidence>
<sequence length="201" mass="22366">CVSRGGQVWAPEGSTAFKCLLSARFCAALLSNISDCDETYNYWEPMHFLLYGYGMQTWEYSPLNAIRSYGYLWLHALPASLHSHILQTNKVLVFYFVRCVLAFSCCICELYFYKAVCKKFGLHVGRLMLAFLLLSSGMFCSSAGGCYSYLPPSPPSLFLPPSLHLSSSPLPPSFPFSISHSSSLHLSPSPLSLPLCLYLCL</sequence>